<keyword evidence="1" id="KW-0808">Transferase</keyword>
<dbReference type="EC" id="2.9.1.3" evidence="1"/>
<dbReference type="InterPro" id="IPR001763">
    <property type="entry name" value="Rhodanese-like_dom"/>
</dbReference>
<dbReference type="OrthoDB" id="9808735at2"/>
<dbReference type="NCBIfam" id="TIGR03167">
    <property type="entry name" value="tRNA_sel_U_synt"/>
    <property type="match status" value="1"/>
</dbReference>
<proteinExistence type="inferred from homology"/>
<dbReference type="AlphaFoldDB" id="A0A679HQQ1"/>
<comment type="catalytic activity">
    <reaction evidence="1">
        <text>5-methylaminomethyl-2-(Se-phospho)selenouridine(34) in tRNA + H2O = 5-methylaminomethyl-2-selenouridine(34) in tRNA + phosphate</text>
        <dbReference type="Rhea" id="RHEA:60176"/>
        <dbReference type="Rhea" id="RHEA-COMP:10196"/>
        <dbReference type="Rhea" id="RHEA-COMP:15523"/>
        <dbReference type="ChEBI" id="CHEBI:15377"/>
        <dbReference type="ChEBI" id="CHEBI:43474"/>
        <dbReference type="ChEBI" id="CHEBI:82743"/>
        <dbReference type="ChEBI" id="CHEBI:143702"/>
    </reaction>
</comment>
<reference evidence="3" key="1">
    <citation type="submission" date="2020-01" db="EMBL/GenBank/DDBJ databases">
        <title>Phosphoaccumulans saitamaens gen. nov., sp. nov., a polyphosphate accumulating bacterium isolated from surface river water.</title>
        <authorList>
            <person name="Watanabe K."/>
            <person name="Suda W."/>
        </authorList>
    </citation>
    <scope>NUCLEOTIDE SEQUENCE [LARGE SCALE GENOMIC DNA]</scope>
    <source>
        <strain evidence="3">ICHIAU1</strain>
    </source>
</reference>
<evidence type="ECO:0000256" key="1">
    <source>
        <dbReference type="HAMAP-Rule" id="MF_01622"/>
    </source>
</evidence>
<comment type="function">
    <text evidence="1">Involved in the post-transcriptional modification of the uridine at the wobble position (U34) of tRNA(Lys), tRNA(Glu) and tRNA(Gln). Catalyzes the conversion of 2-thiouridine (S2U-RNA) to 2-selenouridine (Se2U-RNA). Acts in a two-step process involving geranylation of 2-thiouridine (S2U) to S-geranyl-2-thiouridine (geS2U) and subsequent selenation of the latter derivative to 2-selenouridine (Se2U) in the tRNA chain.</text>
</comment>
<comment type="similarity">
    <text evidence="1">Belongs to the SelU family.</text>
</comment>
<dbReference type="Pfam" id="PF26341">
    <property type="entry name" value="AAA_SelU"/>
    <property type="match status" value="1"/>
</dbReference>
<dbReference type="CDD" id="cd01520">
    <property type="entry name" value="RHOD_YbbB"/>
    <property type="match status" value="1"/>
</dbReference>
<evidence type="ECO:0000313" key="2">
    <source>
        <dbReference type="EMBL" id="BBU68573.1"/>
    </source>
</evidence>
<dbReference type="GO" id="GO:0002098">
    <property type="term" value="P:tRNA wobble uridine modification"/>
    <property type="evidence" value="ECO:0007669"/>
    <property type="project" value="UniProtKB-UniRule"/>
</dbReference>
<keyword evidence="1" id="KW-0711">Selenium</keyword>
<dbReference type="Proteomes" id="UP000463961">
    <property type="component" value="Chromosome"/>
</dbReference>
<gene>
    <name evidence="1 2" type="primary">selU</name>
    <name evidence="2" type="ORF">ICHIAU1_08560</name>
</gene>
<dbReference type="RefSeq" id="WP_162050646.1">
    <property type="nucleotide sequence ID" value="NZ_AP022345.1"/>
</dbReference>
<accession>A0A679HQQ1</accession>
<dbReference type="PROSITE" id="PS50206">
    <property type="entry name" value="RHODANESE_3"/>
    <property type="match status" value="1"/>
</dbReference>
<sequence length="362" mass="40128">MRQTVSDYRAILLSGAPLMDTRAPIEFARGSVPGAENLPLMLDEERVQVGTCYKHSGQDAAIALGHRLVSGAVRESRIAAWADFAQRHPDGYLFCFRGGLRSQIVQRWLAEEAGIDYPRVAGGYKALRQFLMATTETTLAQRPLVVVGGMTGVGKTEFLATLPNAVDLEGCANHRGSSFGKRVSGQPAQIDFEHQIAIRLLRLEDRQPSPLIVEDEGLFIGQCALPEPLHKKMGAAPVIWLEDRFENRVRRILQDYVVDQLVDHQALYGAQEGFDRFAAHLKLSLFNIHKRLGGERYQRALAMLSDALADQRATGAVDGHGLWIRLLLCEYYDPMYAHQKASKAGRILTSGDAAALHQFLLK</sequence>
<dbReference type="NCBIfam" id="NF008751">
    <property type="entry name" value="PRK11784.1-3"/>
    <property type="match status" value="1"/>
</dbReference>
<dbReference type="InterPro" id="IPR017582">
    <property type="entry name" value="SelU"/>
</dbReference>
<dbReference type="Gene3D" id="3.40.250.10">
    <property type="entry name" value="Rhodanese-like domain"/>
    <property type="match status" value="1"/>
</dbReference>
<organism evidence="2 3">
    <name type="scientific">Fluviibacter phosphoraccumulans</name>
    <dbReference type="NCBI Taxonomy" id="1751046"/>
    <lineage>
        <taxon>Bacteria</taxon>
        <taxon>Pseudomonadati</taxon>
        <taxon>Pseudomonadota</taxon>
        <taxon>Betaproteobacteria</taxon>
        <taxon>Rhodocyclales</taxon>
        <taxon>Fluviibacteraceae</taxon>
        <taxon>Fluviibacter</taxon>
    </lineage>
</organism>
<keyword evidence="3" id="KW-1185">Reference proteome</keyword>
<dbReference type="EMBL" id="AP022345">
    <property type="protein sequence ID" value="BBU68573.1"/>
    <property type="molecule type" value="Genomic_DNA"/>
</dbReference>
<comment type="catalytic activity">
    <reaction evidence="1">
        <text>5-methylaminomethyl-2-thiouridine(34) in tRNA + (2E)-geranyl diphosphate = 5-methylaminomethyl-S-(2E)-geranyl-thiouridine(34) in tRNA + diphosphate</text>
        <dbReference type="Rhea" id="RHEA:14085"/>
        <dbReference type="Rhea" id="RHEA-COMP:10195"/>
        <dbReference type="Rhea" id="RHEA-COMP:14654"/>
        <dbReference type="ChEBI" id="CHEBI:33019"/>
        <dbReference type="ChEBI" id="CHEBI:58057"/>
        <dbReference type="ChEBI" id="CHEBI:74455"/>
        <dbReference type="ChEBI" id="CHEBI:140632"/>
    </reaction>
</comment>
<dbReference type="GO" id="GO:0043828">
    <property type="term" value="F:tRNA 2-selenouridine synthase activity"/>
    <property type="evidence" value="ECO:0007669"/>
    <property type="project" value="UniProtKB-EC"/>
</dbReference>
<comment type="subunit">
    <text evidence="1">Monomer.</text>
</comment>
<dbReference type="SUPFAM" id="SSF52821">
    <property type="entry name" value="Rhodanese/Cell cycle control phosphatase"/>
    <property type="match status" value="1"/>
</dbReference>
<dbReference type="InterPro" id="IPR036873">
    <property type="entry name" value="Rhodanese-like_dom_sf"/>
</dbReference>
<dbReference type="PANTHER" id="PTHR30401:SF0">
    <property type="entry name" value="TRNA 2-SELENOURIDINE SYNTHASE"/>
    <property type="match status" value="1"/>
</dbReference>
<comment type="catalytic activity">
    <reaction evidence="1">
        <text>5-methylaminomethyl-2-thiouridine(34) in tRNA + selenophosphate + (2E)-geranyl diphosphate + H2O + H(+) = 5-methylaminomethyl-2-selenouridine(34) in tRNA + (2E)-thiogeraniol + phosphate + diphosphate</text>
        <dbReference type="Rhea" id="RHEA:42716"/>
        <dbReference type="Rhea" id="RHEA-COMP:10195"/>
        <dbReference type="Rhea" id="RHEA-COMP:10196"/>
        <dbReference type="ChEBI" id="CHEBI:15377"/>
        <dbReference type="ChEBI" id="CHEBI:15378"/>
        <dbReference type="ChEBI" id="CHEBI:16144"/>
        <dbReference type="ChEBI" id="CHEBI:33019"/>
        <dbReference type="ChEBI" id="CHEBI:43474"/>
        <dbReference type="ChEBI" id="CHEBI:58057"/>
        <dbReference type="ChEBI" id="CHEBI:74455"/>
        <dbReference type="ChEBI" id="CHEBI:82743"/>
        <dbReference type="ChEBI" id="CHEBI:143703"/>
        <dbReference type="EC" id="2.9.1.3"/>
    </reaction>
</comment>
<dbReference type="InterPro" id="IPR058840">
    <property type="entry name" value="AAA_SelU"/>
</dbReference>
<protein>
    <recommendedName>
        <fullName evidence="1">tRNA 2-selenouridine synthase</fullName>
        <ecNumber evidence="1">2.9.1.3</ecNumber>
    </recommendedName>
</protein>
<comment type="catalytic activity">
    <reaction evidence="1">
        <text>5-methylaminomethyl-S-(2E)-geranyl-thiouridine(34) in tRNA + selenophosphate + H(+) = 5-methylaminomethyl-2-(Se-phospho)selenouridine(34) in tRNA + (2E)-thiogeraniol</text>
        <dbReference type="Rhea" id="RHEA:60172"/>
        <dbReference type="Rhea" id="RHEA-COMP:14654"/>
        <dbReference type="Rhea" id="RHEA-COMP:15523"/>
        <dbReference type="ChEBI" id="CHEBI:15378"/>
        <dbReference type="ChEBI" id="CHEBI:16144"/>
        <dbReference type="ChEBI" id="CHEBI:140632"/>
        <dbReference type="ChEBI" id="CHEBI:143702"/>
        <dbReference type="ChEBI" id="CHEBI:143703"/>
    </reaction>
</comment>
<dbReference type="HAMAP" id="MF_01622">
    <property type="entry name" value="tRNA_sel_U_synth"/>
    <property type="match status" value="1"/>
</dbReference>
<evidence type="ECO:0000313" key="3">
    <source>
        <dbReference type="Proteomes" id="UP000463961"/>
    </source>
</evidence>
<dbReference type="GO" id="GO:0016765">
    <property type="term" value="F:transferase activity, transferring alkyl or aryl (other than methyl) groups"/>
    <property type="evidence" value="ECO:0007669"/>
    <property type="project" value="UniProtKB-UniRule"/>
</dbReference>
<feature type="active site" description="S-selanylcysteine intermediate" evidence="1">
    <location>
        <position position="95"/>
    </location>
</feature>
<name>A0A679HQQ1_9RHOO</name>
<dbReference type="PANTHER" id="PTHR30401">
    <property type="entry name" value="TRNA 2-SELENOURIDINE SYNTHASE"/>
    <property type="match status" value="1"/>
</dbReference>